<dbReference type="Gene3D" id="3.10.620.30">
    <property type="match status" value="1"/>
</dbReference>
<dbReference type="InterPro" id="IPR002931">
    <property type="entry name" value="Transglutaminase-like"/>
</dbReference>
<proteinExistence type="predicted"/>
<comment type="caution">
    <text evidence="2">The sequence shown here is derived from an EMBL/GenBank/DDBJ whole genome shotgun (WGS) entry which is preliminary data.</text>
</comment>
<dbReference type="PANTHER" id="PTHR33490:SF12">
    <property type="entry name" value="BLL5557 PROTEIN"/>
    <property type="match status" value="1"/>
</dbReference>
<name>A0A1A5K3H7_RHILI</name>
<dbReference type="AlphaFoldDB" id="A0A1A5K3H7"/>
<organism evidence="2 3">
    <name type="scientific">Rhizobium loti</name>
    <name type="common">Mesorhizobium loti</name>
    <dbReference type="NCBI Taxonomy" id="381"/>
    <lineage>
        <taxon>Bacteria</taxon>
        <taxon>Pseudomonadati</taxon>
        <taxon>Pseudomonadota</taxon>
        <taxon>Alphaproteobacteria</taxon>
        <taxon>Hyphomicrobiales</taxon>
        <taxon>Phyllobacteriaceae</taxon>
        <taxon>Mesorhizobium</taxon>
    </lineage>
</organism>
<evidence type="ECO:0000313" key="3">
    <source>
        <dbReference type="Proteomes" id="UP000093748"/>
    </source>
</evidence>
<dbReference type="Proteomes" id="UP000093748">
    <property type="component" value="Unassembled WGS sequence"/>
</dbReference>
<dbReference type="Gene3D" id="2.60.40.2250">
    <property type="match status" value="1"/>
</dbReference>
<sequence length="269" mass="30404">MRIHIGCEMSFDFPQETPLIAMLNVHYSRASDLERPDFLTSSPPVPVEGYRDSFGNWCNRFVAPPGRFTFGTDAVIRDPGTFEMGEPMAWQHEVRDLPAETLLFLLPSRFCESDLLASEAWRLFGHTPLGIARVQAVCDFVHNHIVFNYSNARPTRTAAEAYREQSGVCRDFAHLAVTFCRALNIPTRYCTGYISDIGMPKPWSDMDFAAWMEVYLGGRWHVFDPRNNAPRIGRILIASGRDAADVPLTHIFGPGTLAGFRVWTDEIVE</sequence>
<dbReference type="OrthoDB" id="5438043at2"/>
<feature type="domain" description="Transglutaminase-like" evidence="1">
    <location>
        <begin position="161"/>
        <end position="227"/>
    </location>
</feature>
<dbReference type="RefSeq" id="WP_010912765.1">
    <property type="nucleotide sequence ID" value="NZ_LZTH01000034.1"/>
</dbReference>
<gene>
    <name evidence="2" type="ORF">BAE39_03450</name>
</gene>
<dbReference type="Pfam" id="PF01841">
    <property type="entry name" value="Transglut_core"/>
    <property type="match status" value="1"/>
</dbReference>
<dbReference type="SUPFAM" id="SSF54001">
    <property type="entry name" value="Cysteine proteinases"/>
    <property type="match status" value="1"/>
</dbReference>
<reference evidence="3" key="1">
    <citation type="submission" date="2016-06" db="EMBL/GenBank/DDBJ databases">
        <title>NZP2037 Pacbio-Illumina hybrid assembly.</title>
        <authorList>
            <person name="Ramsay J.P."/>
        </authorList>
    </citation>
    <scope>NUCLEOTIDE SEQUENCE [LARGE SCALE GENOMIC DNA]</scope>
    <source>
        <strain evidence="3">R7ANS::ICEMlSym2042</strain>
    </source>
</reference>
<dbReference type="PANTHER" id="PTHR33490">
    <property type="entry name" value="BLR5614 PROTEIN-RELATED"/>
    <property type="match status" value="1"/>
</dbReference>
<evidence type="ECO:0000313" key="2">
    <source>
        <dbReference type="EMBL" id="OBP82615.1"/>
    </source>
</evidence>
<dbReference type="GeneID" id="66680873"/>
<dbReference type="SMART" id="SM00460">
    <property type="entry name" value="TGc"/>
    <property type="match status" value="1"/>
</dbReference>
<dbReference type="InterPro" id="IPR038765">
    <property type="entry name" value="Papain-like_cys_pep_sf"/>
</dbReference>
<dbReference type="EMBL" id="LZTJ01000001">
    <property type="protein sequence ID" value="OBP82615.1"/>
    <property type="molecule type" value="Genomic_DNA"/>
</dbReference>
<accession>A0A1A5K3H7</accession>
<evidence type="ECO:0000259" key="1">
    <source>
        <dbReference type="SMART" id="SM00460"/>
    </source>
</evidence>
<protein>
    <submittedName>
        <fullName evidence="2">Transglutaminase</fullName>
    </submittedName>
</protein>